<feature type="region of interest" description="Disordered" evidence="1">
    <location>
        <begin position="202"/>
        <end position="237"/>
    </location>
</feature>
<protein>
    <submittedName>
        <fullName evidence="4">Unplaced genomic scaffold scaffold_704, whole genome shotgun sequence</fullName>
    </submittedName>
</protein>
<evidence type="ECO:0000313" key="4">
    <source>
        <dbReference type="EMBL" id="KIK89904.1"/>
    </source>
</evidence>
<feature type="chain" id="PRO_5002208645" evidence="3">
    <location>
        <begin position="30"/>
        <end position="322"/>
    </location>
</feature>
<keyword evidence="2" id="KW-0472">Membrane</keyword>
<reference evidence="5" key="2">
    <citation type="submission" date="2015-01" db="EMBL/GenBank/DDBJ databases">
        <title>Evolutionary Origins and Diversification of the Mycorrhizal Mutualists.</title>
        <authorList>
            <consortium name="DOE Joint Genome Institute"/>
            <consortium name="Mycorrhizal Genomics Consortium"/>
            <person name="Kohler A."/>
            <person name="Kuo A."/>
            <person name="Nagy L.G."/>
            <person name="Floudas D."/>
            <person name="Copeland A."/>
            <person name="Barry K.W."/>
            <person name="Cichocki N."/>
            <person name="Veneault-Fourrey C."/>
            <person name="LaButti K."/>
            <person name="Lindquist E.A."/>
            <person name="Lipzen A."/>
            <person name="Lundell T."/>
            <person name="Morin E."/>
            <person name="Murat C."/>
            <person name="Riley R."/>
            <person name="Ohm R."/>
            <person name="Sun H."/>
            <person name="Tunlid A."/>
            <person name="Henrissat B."/>
            <person name="Grigoriev I.V."/>
            <person name="Hibbett D.S."/>
            <person name="Martin F."/>
        </authorList>
    </citation>
    <scope>NUCLEOTIDE SEQUENCE [LARGE SCALE GENOMIC DNA]</scope>
    <source>
        <strain evidence="5">Ve08.2h10</strain>
    </source>
</reference>
<gene>
    <name evidence="4" type="ORF">PAXRUDRAFT_152079</name>
</gene>
<sequence length="322" mass="34814">MYPQWLSQPRAKALALAIAGLFSLDVVKAGNTTCAGNLTDWYTNAVGETACETYQRLRQICNPQYQVPSFRPNTPGDQCDDQLHDCCCNSISWALSMLCMNCQWDVIGGSPNGIDAGVGAYGMYRAPTGAYCSPGTNQSLPADIRTAACNADIKLDNFLHELFWNDGSCVYTMDTASRDQVQNNNNTFTHCNSTMSTTSSALPSTSASGSISASSSTPLATQVTSSPQSSHPSTASVAGGAVGGAVGLALLLRLAFTCWRKRRHQRLPTTDVDWSTTSTMSMLSPYPSSKKALISVRRSYRSHHTRFRRLCTLHRQAPPDGE</sequence>
<dbReference type="OrthoDB" id="2757214at2759"/>
<dbReference type="STRING" id="930991.A0A0D0DVV9"/>
<keyword evidence="5" id="KW-1185">Reference proteome</keyword>
<dbReference type="Proteomes" id="UP000054538">
    <property type="component" value="Unassembled WGS sequence"/>
</dbReference>
<dbReference type="AlphaFoldDB" id="A0A0D0DVV9"/>
<organism evidence="4 5">
    <name type="scientific">Paxillus rubicundulus Ve08.2h10</name>
    <dbReference type="NCBI Taxonomy" id="930991"/>
    <lineage>
        <taxon>Eukaryota</taxon>
        <taxon>Fungi</taxon>
        <taxon>Dikarya</taxon>
        <taxon>Basidiomycota</taxon>
        <taxon>Agaricomycotina</taxon>
        <taxon>Agaricomycetes</taxon>
        <taxon>Agaricomycetidae</taxon>
        <taxon>Boletales</taxon>
        <taxon>Paxilineae</taxon>
        <taxon>Paxillaceae</taxon>
        <taxon>Paxillus</taxon>
    </lineage>
</organism>
<dbReference type="HOGENOM" id="CLU_056404_0_0_1"/>
<keyword evidence="3" id="KW-0732">Signal</keyword>
<evidence type="ECO:0000256" key="1">
    <source>
        <dbReference type="SAM" id="MobiDB-lite"/>
    </source>
</evidence>
<evidence type="ECO:0000256" key="3">
    <source>
        <dbReference type="SAM" id="SignalP"/>
    </source>
</evidence>
<keyword evidence="2" id="KW-1133">Transmembrane helix</keyword>
<feature type="signal peptide" evidence="3">
    <location>
        <begin position="1"/>
        <end position="29"/>
    </location>
</feature>
<name>A0A0D0DVV9_9AGAM</name>
<proteinExistence type="predicted"/>
<evidence type="ECO:0000313" key="5">
    <source>
        <dbReference type="Proteomes" id="UP000054538"/>
    </source>
</evidence>
<dbReference type="EMBL" id="KN825526">
    <property type="protein sequence ID" value="KIK89904.1"/>
    <property type="molecule type" value="Genomic_DNA"/>
</dbReference>
<dbReference type="InParanoid" id="A0A0D0DVV9"/>
<accession>A0A0D0DVV9</accession>
<feature type="transmembrane region" description="Helical" evidence="2">
    <location>
        <begin position="235"/>
        <end position="256"/>
    </location>
</feature>
<evidence type="ECO:0000256" key="2">
    <source>
        <dbReference type="SAM" id="Phobius"/>
    </source>
</evidence>
<reference evidence="4 5" key="1">
    <citation type="submission" date="2014-04" db="EMBL/GenBank/DDBJ databases">
        <authorList>
            <consortium name="DOE Joint Genome Institute"/>
            <person name="Kuo A."/>
            <person name="Kohler A."/>
            <person name="Jargeat P."/>
            <person name="Nagy L.G."/>
            <person name="Floudas D."/>
            <person name="Copeland A."/>
            <person name="Barry K.W."/>
            <person name="Cichocki N."/>
            <person name="Veneault-Fourrey C."/>
            <person name="LaButti K."/>
            <person name="Lindquist E.A."/>
            <person name="Lipzen A."/>
            <person name="Lundell T."/>
            <person name="Morin E."/>
            <person name="Murat C."/>
            <person name="Sun H."/>
            <person name="Tunlid A."/>
            <person name="Henrissat B."/>
            <person name="Grigoriev I.V."/>
            <person name="Hibbett D.S."/>
            <person name="Martin F."/>
            <person name="Nordberg H.P."/>
            <person name="Cantor M.N."/>
            <person name="Hua S.X."/>
        </authorList>
    </citation>
    <scope>NUCLEOTIDE SEQUENCE [LARGE SCALE GENOMIC DNA]</scope>
    <source>
        <strain evidence="4 5">Ve08.2h10</strain>
    </source>
</reference>
<keyword evidence="2" id="KW-0812">Transmembrane</keyword>